<proteinExistence type="predicted"/>
<protein>
    <submittedName>
        <fullName evidence="1">Uncharacterized protein</fullName>
    </submittedName>
</protein>
<accession>A0A4U1I9G9</accession>
<evidence type="ECO:0000313" key="1">
    <source>
        <dbReference type="EMBL" id="TKC90144.1"/>
    </source>
</evidence>
<gene>
    <name evidence="1" type="ORF">FAZ69_08320</name>
</gene>
<dbReference type="EMBL" id="SWJE01000004">
    <property type="protein sequence ID" value="TKC90144.1"/>
    <property type="molecule type" value="Genomic_DNA"/>
</dbReference>
<evidence type="ECO:0000313" key="2">
    <source>
        <dbReference type="Proteomes" id="UP000305539"/>
    </source>
</evidence>
<dbReference type="Proteomes" id="UP000305539">
    <property type="component" value="Unassembled WGS sequence"/>
</dbReference>
<comment type="caution">
    <text evidence="1">The sequence shown here is derived from an EMBL/GenBank/DDBJ whole genome shotgun (WGS) entry which is preliminary data.</text>
</comment>
<dbReference type="RefSeq" id="WP_136893474.1">
    <property type="nucleotide sequence ID" value="NZ_SWJE01000004.1"/>
</dbReference>
<organism evidence="1 2">
    <name type="scientific">Trinickia terrae</name>
    <dbReference type="NCBI Taxonomy" id="2571161"/>
    <lineage>
        <taxon>Bacteria</taxon>
        <taxon>Pseudomonadati</taxon>
        <taxon>Pseudomonadota</taxon>
        <taxon>Betaproteobacteria</taxon>
        <taxon>Burkholderiales</taxon>
        <taxon>Burkholderiaceae</taxon>
        <taxon>Trinickia</taxon>
    </lineage>
</organism>
<name>A0A4U1I9G9_9BURK</name>
<sequence length="174" mass="19309">MENKQNFVFESNRLIACVDFLKWTSTLGDAGIRAIETPMRGVQISPAHTDLFGFARDDLGLMLAMDAREAPWLEHLPIAAALHGYDDRSSLLLMTEGLTVMDTLIPQIAIEIHVPLARCGDLARETLLGFCLVRQGKPVRVGRIVPLHIPETWQQRRASMANRPSSASRFFAGA</sequence>
<reference evidence="1 2" key="1">
    <citation type="submission" date="2019-04" db="EMBL/GenBank/DDBJ databases">
        <title>Trinickia sp. 7GSK02, isolated from subtropical forest soil.</title>
        <authorList>
            <person name="Gao Z.-H."/>
            <person name="Qiu L.-H."/>
        </authorList>
    </citation>
    <scope>NUCLEOTIDE SEQUENCE [LARGE SCALE GENOMIC DNA]</scope>
    <source>
        <strain evidence="1 2">7GSK02</strain>
    </source>
</reference>
<keyword evidence="2" id="KW-1185">Reference proteome</keyword>
<dbReference type="AlphaFoldDB" id="A0A4U1I9G9"/>